<evidence type="ECO:0000256" key="1">
    <source>
        <dbReference type="ARBA" id="ARBA00001933"/>
    </source>
</evidence>
<comment type="caution">
    <text evidence="13">The sequence shown here is derived from an EMBL/GenBank/DDBJ whole genome shotgun (WGS) entry which is preliminary data.</text>
</comment>
<dbReference type="PANTHER" id="PTHR11601:SF34">
    <property type="entry name" value="CYSTEINE DESULFURASE"/>
    <property type="match status" value="1"/>
</dbReference>
<evidence type="ECO:0000313" key="13">
    <source>
        <dbReference type="EMBL" id="KAK4201629.1"/>
    </source>
</evidence>
<keyword evidence="5" id="KW-0479">Metal-binding</keyword>
<reference evidence="13" key="2">
    <citation type="submission" date="2023-05" db="EMBL/GenBank/DDBJ databases">
        <authorList>
            <consortium name="Lawrence Berkeley National Laboratory"/>
            <person name="Steindorff A."/>
            <person name="Hensen N."/>
            <person name="Bonometti L."/>
            <person name="Westerberg I."/>
            <person name="Brannstrom I.O."/>
            <person name="Guillou S."/>
            <person name="Cros-Aarteil S."/>
            <person name="Calhoun S."/>
            <person name="Haridas S."/>
            <person name="Kuo A."/>
            <person name="Mondo S."/>
            <person name="Pangilinan J."/>
            <person name="Riley R."/>
            <person name="Labutti K."/>
            <person name="Andreopoulos B."/>
            <person name="Lipzen A."/>
            <person name="Chen C."/>
            <person name="Yanf M."/>
            <person name="Daum C."/>
            <person name="Ng V."/>
            <person name="Clum A."/>
            <person name="Ohm R."/>
            <person name="Martin F."/>
            <person name="Silar P."/>
            <person name="Natvig D."/>
            <person name="Lalanne C."/>
            <person name="Gautier V."/>
            <person name="Ament-Velasquez S.L."/>
            <person name="Kruys A."/>
            <person name="Hutchinson M.I."/>
            <person name="Powell A.J."/>
            <person name="Barry K."/>
            <person name="Miller A.N."/>
            <person name="Grigoriev I.V."/>
            <person name="Debuchy R."/>
            <person name="Gladieux P."/>
            <person name="Thoren M.H."/>
            <person name="Johannesson H."/>
        </authorList>
    </citation>
    <scope>NUCLEOTIDE SEQUENCE</scope>
    <source>
        <strain evidence="13">CBS 315.58</strain>
    </source>
</reference>
<keyword evidence="7" id="KW-0408">Iron</keyword>
<comment type="similarity">
    <text evidence="2">Belongs to the class-V pyridoxal-phosphate-dependent aminotransferase family. NifS/IscS subfamily.</text>
</comment>
<dbReference type="PANTHER" id="PTHR11601">
    <property type="entry name" value="CYSTEINE DESULFURYLASE FAMILY MEMBER"/>
    <property type="match status" value="1"/>
</dbReference>
<dbReference type="GO" id="GO:0031071">
    <property type="term" value="F:cysteine desulfurase activity"/>
    <property type="evidence" value="ECO:0007669"/>
    <property type="project" value="UniProtKB-EC"/>
</dbReference>
<dbReference type="GO" id="GO:0046872">
    <property type="term" value="F:metal ion binding"/>
    <property type="evidence" value="ECO:0007669"/>
    <property type="project" value="UniProtKB-KW"/>
</dbReference>
<dbReference type="GO" id="GO:0005634">
    <property type="term" value="C:nucleus"/>
    <property type="evidence" value="ECO:0007669"/>
    <property type="project" value="TreeGrafter"/>
</dbReference>
<evidence type="ECO:0000256" key="11">
    <source>
        <dbReference type="RuleBase" id="RU004504"/>
    </source>
</evidence>
<dbReference type="InterPro" id="IPR015424">
    <property type="entry name" value="PyrdxlP-dep_Trfase"/>
</dbReference>
<dbReference type="InterPro" id="IPR020578">
    <property type="entry name" value="Aminotrans_V_PyrdxlP_BS"/>
</dbReference>
<gene>
    <name evidence="13" type="ORF">QBC40DRAFT_277956</name>
</gene>
<dbReference type="GO" id="GO:0034227">
    <property type="term" value="P:tRNA thio-modification"/>
    <property type="evidence" value="ECO:0007669"/>
    <property type="project" value="UniProtKB-ARBA"/>
</dbReference>
<dbReference type="GO" id="GO:0051536">
    <property type="term" value="F:iron-sulfur cluster binding"/>
    <property type="evidence" value="ECO:0007669"/>
    <property type="project" value="UniProtKB-KW"/>
</dbReference>
<dbReference type="GO" id="GO:0044571">
    <property type="term" value="P:[2Fe-2S] cluster assembly"/>
    <property type="evidence" value="ECO:0007669"/>
    <property type="project" value="InterPro"/>
</dbReference>
<comment type="cofactor">
    <cofactor evidence="1 11">
        <name>pyridoxal 5'-phosphate</name>
        <dbReference type="ChEBI" id="CHEBI:597326"/>
    </cofactor>
</comment>
<dbReference type="InterPro" id="IPR000192">
    <property type="entry name" value="Aminotrans_V_dom"/>
</dbReference>
<sequence>MWFFCDLRHPSKRSQLRHAPPPRPAICGAEPCNSHWVNKAWGCSSLIGLLIINRRLPPSVWVIHAERAKSELRPARRGGNFSSSPSRTIFFSRTMATLAPSAIRQASRLASKSALAAAPRRGLQQLSRVAAAPAQRAAGKRSYVTESKRDNAQVQTETAIRLDRKELEKSGLTISSENGSTEHVSPMADVLKAATVMDEGQRPIYMDMQATTPLDPRVLDAMMPFYTGFYGNPHSRTHAYGWESEKGVEDARQHIANLIGADPKEIIFTSGATESNNMSIKGVARFFGRSGKKKHIITSQTEHKCVLDSCRHLQDEGFEVTYLPVEASGLVNLDKLKAAIRPDTMLVSIMSVNNEIGVIQPIEEIGKICRANKVFFHTDAAQAVGKIPLDVNAMNIDLMSISSHKIYGPKGIGACYVRRRPRVRIDPIISGGGQERGLRSGTLAPALVVGFGEACRIAKHEMEYDSKRVKSLSDRLLNGLLAMEHTSQNGDANHFYPGCVNVSFAYVEGESLLMALKDIALSSGSACTSASLEPSYVLRALGNSDESAHSSIRFGIGRFTTEQEIDYVLKAVTERVGFLRELSPLWELVQEGVDLNTIEWTQH</sequence>
<dbReference type="EMBL" id="MU863905">
    <property type="protein sequence ID" value="KAK4201629.1"/>
    <property type="molecule type" value="Genomic_DNA"/>
</dbReference>
<evidence type="ECO:0000256" key="5">
    <source>
        <dbReference type="ARBA" id="ARBA00022723"/>
    </source>
</evidence>
<evidence type="ECO:0000256" key="2">
    <source>
        <dbReference type="ARBA" id="ARBA00006490"/>
    </source>
</evidence>
<evidence type="ECO:0000256" key="10">
    <source>
        <dbReference type="ARBA" id="ARBA00050776"/>
    </source>
</evidence>
<dbReference type="GO" id="GO:0002098">
    <property type="term" value="P:tRNA wobble uridine modification"/>
    <property type="evidence" value="ECO:0007669"/>
    <property type="project" value="UniProtKB-ARBA"/>
</dbReference>
<dbReference type="AlphaFoldDB" id="A0AAN6XJ57"/>
<dbReference type="NCBIfam" id="NF010611">
    <property type="entry name" value="PRK14012.1"/>
    <property type="match status" value="1"/>
</dbReference>
<dbReference type="FunFam" id="3.40.640.10:FF:000003">
    <property type="entry name" value="Cysteine desulfurase IscS"/>
    <property type="match status" value="1"/>
</dbReference>
<proteinExistence type="inferred from homology"/>
<dbReference type="Proteomes" id="UP001303160">
    <property type="component" value="Unassembled WGS sequence"/>
</dbReference>
<comment type="catalytic activity">
    <reaction evidence="10">
        <text>(sulfur carrier)-H + L-cysteine = (sulfur carrier)-SH + L-alanine</text>
        <dbReference type="Rhea" id="RHEA:43892"/>
        <dbReference type="Rhea" id="RHEA-COMP:14737"/>
        <dbReference type="Rhea" id="RHEA-COMP:14739"/>
        <dbReference type="ChEBI" id="CHEBI:29917"/>
        <dbReference type="ChEBI" id="CHEBI:35235"/>
        <dbReference type="ChEBI" id="CHEBI:57972"/>
        <dbReference type="ChEBI" id="CHEBI:64428"/>
        <dbReference type="EC" id="2.8.1.7"/>
    </reaction>
</comment>
<keyword evidence="6" id="KW-0663">Pyridoxal phosphate</keyword>
<dbReference type="EC" id="2.8.1.7" evidence="3"/>
<dbReference type="GO" id="GO:1990221">
    <property type="term" value="C:L-cysteine desulfurase complex"/>
    <property type="evidence" value="ECO:0007669"/>
    <property type="project" value="UniProtKB-ARBA"/>
</dbReference>
<evidence type="ECO:0000256" key="6">
    <source>
        <dbReference type="ARBA" id="ARBA00022898"/>
    </source>
</evidence>
<protein>
    <recommendedName>
        <fullName evidence="3">cysteine desulfurase</fullName>
        <ecNumber evidence="3">2.8.1.7</ecNumber>
    </recommendedName>
</protein>
<keyword evidence="14" id="KW-1185">Reference proteome</keyword>
<dbReference type="Gene3D" id="3.90.1150.10">
    <property type="entry name" value="Aspartate Aminotransferase, domain 1"/>
    <property type="match status" value="1"/>
</dbReference>
<dbReference type="HAMAP" id="MF_00331">
    <property type="entry name" value="Cys_desulf_IscS"/>
    <property type="match status" value="1"/>
</dbReference>
<dbReference type="InterPro" id="IPR015421">
    <property type="entry name" value="PyrdxlP-dep_Trfase_major"/>
</dbReference>
<feature type="domain" description="Aminotransferase class V" evidence="12">
    <location>
        <begin position="204"/>
        <end position="568"/>
    </location>
</feature>
<keyword evidence="8" id="KW-0411">Iron-sulfur</keyword>
<evidence type="ECO:0000313" key="14">
    <source>
        <dbReference type="Proteomes" id="UP001303160"/>
    </source>
</evidence>
<name>A0AAN6XJ57_9PEZI</name>
<dbReference type="Pfam" id="PF00266">
    <property type="entry name" value="Aminotran_5"/>
    <property type="match status" value="1"/>
</dbReference>
<dbReference type="Gene3D" id="3.40.640.10">
    <property type="entry name" value="Type I PLP-dependent aspartate aminotransferase-like (Major domain)"/>
    <property type="match status" value="1"/>
</dbReference>
<evidence type="ECO:0000256" key="3">
    <source>
        <dbReference type="ARBA" id="ARBA00012239"/>
    </source>
</evidence>
<organism evidence="13 14">
    <name type="scientific">Triangularia verruculosa</name>
    <dbReference type="NCBI Taxonomy" id="2587418"/>
    <lineage>
        <taxon>Eukaryota</taxon>
        <taxon>Fungi</taxon>
        <taxon>Dikarya</taxon>
        <taxon>Ascomycota</taxon>
        <taxon>Pezizomycotina</taxon>
        <taxon>Sordariomycetes</taxon>
        <taxon>Sordariomycetidae</taxon>
        <taxon>Sordariales</taxon>
        <taxon>Podosporaceae</taxon>
        <taxon>Triangularia</taxon>
    </lineage>
</organism>
<accession>A0AAN6XJ57</accession>
<dbReference type="InterPro" id="IPR010240">
    <property type="entry name" value="Cys_deSase_IscS"/>
</dbReference>
<dbReference type="FunFam" id="3.90.1150.10:FF:000002">
    <property type="entry name" value="Cysteine desulfurase IscS"/>
    <property type="match status" value="1"/>
</dbReference>
<dbReference type="GO" id="GO:0030170">
    <property type="term" value="F:pyridoxal phosphate binding"/>
    <property type="evidence" value="ECO:0007669"/>
    <property type="project" value="InterPro"/>
</dbReference>
<dbReference type="SUPFAM" id="SSF53383">
    <property type="entry name" value="PLP-dependent transferases"/>
    <property type="match status" value="1"/>
</dbReference>
<evidence type="ECO:0000256" key="7">
    <source>
        <dbReference type="ARBA" id="ARBA00023004"/>
    </source>
</evidence>
<evidence type="ECO:0000256" key="8">
    <source>
        <dbReference type="ARBA" id="ARBA00023014"/>
    </source>
</evidence>
<comment type="function">
    <text evidence="9">Catalyzes the removal of elemental sulfur from cysteine to produce alanine. It supplies the inorganic sulfur for iron-sulfur (Fe-S) clusters. Plays a role in both tRNA-processing and mitochondrial metabolism. Involved in the 2-thio-modification of both 5-carboxymethylaminomethyl-2-thiouridine in mitochondrial tRNAs and 5-methoxycarbonylmethyl-2-thiouridine (mcm5s2U) in cytoplasmic tRNAs.</text>
</comment>
<evidence type="ECO:0000256" key="9">
    <source>
        <dbReference type="ARBA" id="ARBA00045623"/>
    </source>
</evidence>
<reference evidence="13" key="1">
    <citation type="journal article" date="2023" name="Mol. Phylogenet. Evol.">
        <title>Genome-scale phylogeny and comparative genomics of the fungal order Sordariales.</title>
        <authorList>
            <person name="Hensen N."/>
            <person name="Bonometti L."/>
            <person name="Westerberg I."/>
            <person name="Brannstrom I.O."/>
            <person name="Guillou S."/>
            <person name="Cros-Aarteil S."/>
            <person name="Calhoun S."/>
            <person name="Haridas S."/>
            <person name="Kuo A."/>
            <person name="Mondo S."/>
            <person name="Pangilinan J."/>
            <person name="Riley R."/>
            <person name="LaButti K."/>
            <person name="Andreopoulos B."/>
            <person name="Lipzen A."/>
            <person name="Chen C."/>
            <person name="Yan M."/>
            <person name="Daum C."/>
            <person name="Ng V."/>
            <person name="Clum A."/>
            <person name="Steindorff A."/>
            <person name="Ohm R.A."/>
            <person name="Martin F."/>
            <person name="Silar P."/>
            <person name="Natvig D.O."/>
            <person name="Lalanne C."/>
            <person name="Gautier V."/>
            <person name="Ament-Velasquez S.L."/>
            <person name="Kruys A."/>
            <person name="Hutchinson M.I."/>
            <person name="Powell A.J."/>
            <person name="Barry K."/>
            <person name="Miller A.N."/>
            <person name="Grigoriev I.V."/>
            <person name="Debuchy R."/>
            <person name="Gladieux P."/>
            <person name="Hiltunen Thoren M."/>
            <person name="Johannesson H."/>
        </authorList>
    </citation>
    <scope>NUCLEOTIDE SEQUENCE</scope>
    <source>
        <strain evidence="13">CBS 315.58</strain>
    </source>
</reference>
<dbReference type="NCBIfam" id="TIGR02006">
    <property type="entry name" value="IscS"/>
    <property type="match status" value="1"/>
</dbReference>
<evidence type="ECO:0000256" key="4">
    <source>
        <dbReference type="ARBA" id="ARBA00022679"/>
    </source>
</evidence>
<keyword evidence="4 13" id="KW-0808">Transferase</keyword>
<dbReference type="PROSITE" id="PS00595">
    <property type="entry name" value="AA_TRANSFER_CLASS_5"/>
    <property type="match status" value="1"/>
</dbReference>
<evidence type="ECO:0000259" key="12">
    <source>
        <dbReference type="Pfam" id="PF00266"/>
    </source>
</evidence>
<dbReference type="InterPro" id="IPR015422">
    <property type="entry name" value="PyrdxlP-dep_Trfase_small"/>
</dbReference>
<dbReference type="GO" id="GO:0005739">
    <property type="term" value="C:mitochondrion"/>
    <property type="evidence" value="ECO:0007669"/>
    <property type="project" value="TreeGrafter"/>
</dbReference>